<evidence type="ECO:0000313" key="1">
    <source>
        <dbReference type="EMBL" id="KAF4042826.1"/>
    </source>
</evidence>
<reference evidence="1" key="1">
    <citation type="submission" date="2020-04" db="EMBL/GenBank/DDBJ databases">
        <title>Hybrid Assembly of Korean Phytophthora infestans isolates.</title>
        <authorList>
            <person name="Prokchorchik M."/>
            <person name="Lee Y."/>
            <person name="Seo J."/>
            <person name="Cho J.-H."/>
            <person name="Park Y.-E."/>
            <person name="Jang D.-C."/>
            <person name="Im J.-S."/>
            <person name="Choi J.-G."/>
            <person name="Park H.-J."/>
            <person name="Lee G.-B."/>
            <person name="Lee Y.-G."/>
            <person name="Hong S.-Y."/>
            <person name="Cho K."/>
            <person name="Sohn K.H."/>
        </authorList>
    </citation>
    <scope>NUCLEOTIDE SEQUENCE</scope>
    <source>
        <strain evidence="1">KR_1_A1</strain>
    </source>
</reference>
<name>A0A833SLT8_PHYIN</name>
<comment type="caution">
    <text evidence="1">The sequence shown here is derived from an EMBL/GenBank/DDBJ whole genome shotgun (WGS) entry which is preliminary data.</text>
</comment>
<evidence type="ECO:0000313" key="2">
    <source>
        <dbReference type="Proteomes" id="UP000602510"/>
    </source>
</evidence>
<proteinExistence type="predicted"/>
<keyword evidence="2" id="KW-1185">Reference proteome</keyword>
<organism evidence="1 2">
    <name type="scientific">Phytophthora infestans</name>
    <name type="common">Potato late blight agent</name>
    <name type="synonym">Botrytis infestans</name>
    <dbReference type="NCBI Taxonomy" id="4787"/>
    <lineage>
        <taxon>Eukaryota</taxon>
        <taxon>Sar</taxon>
        <taxon>Stramenopiles</taxon>
        <taxon>Oomycota</taxon>
        <taxon>Peronosporomycetes</taxon>
        <taxon>Peronosporales</taxon>
        <taxon>Peronosporaceae</taxon>
        <taxon>Phytophthora</taxon>
    </lineage>
</organism>
<sequence length="113" mass="12691">MVAAAAELTDDVIDTKRVLIRLMQSDGFDINENMELESVTVLRDKLRKLAASIITRPGNPFGDKTDDDYNARKLVQDMEDDVASYSQPSNPNSTRFHVRVVICSEAAYCLHLM</sequence>
<dbReference type="Proteomes" id="UP000602510">
    <property type="component" value="Unassembled WGS sequence"/>
</dbReference>
<gene>
    <name evidence="1" type="ORF">GN244_ATG05135</name>
</gene>
<dbReference type="EMBL" id="WSZM01000097">
    <property type="protein sequence ID" value="KAF4042826.1"/>
    <property type="molecule type" value="Genomic_DNA"/>
</dbReference>
<protein>
    <submittedName>
        <fullName evidence="1">Uncharacterized protein</fullName>
    </submittedName>
</protein>
<dbReference type="AlphaFoldDB" id="A0A833SLT8"/>
<accession>A0A833SLT8</accession>